<protein>
    <submittedName>
        <fullName evidence="1">Uncharacterized protein</fullName>
    </submittedName>
</protein>
<name>A0A1H1VDG8_9PSED</name>
<gene>
    <name evidence="1" type="ORF">SAMN04490191_2409</name>
</gene>
<keyword evidence="2" id="KW-1185">Reference proteome</keyword>
<reference evidence="2" key="1">
    <citation type="submission" date="2016-10" db="EMBL/GenBank/DDBJ databases">
        <authorList>
            <person name="Varghese N."/>
            <person name="Submissions S."/>
        </authorList>
    </citation>
    <scope>NUCLEOTIDE SEQUENCE [LARGE SCALE GENOMIC DNA]</scope>
    <source>
        <strain evidence="2">BS3782</strain>
    </source>
</reference>
<evidence type="ECO:0000313" key="1">
    <source>
        <dbReference type="EMBL" id="SDS82827.1"/>
    </source>
</evidence>
<dbReference type="Gene3D" id="2.60.40.10">
    <property type="entry name" value="Immunoglobulins"/>
    <property type="match status" value="1"/>
</dbReference>
<dbReference type="Proteomes" id="UP000182814">
    <property type="component" value="Chromosome I"/>
</dbReference>
<dbReference type="EMBL" id="LT629746">
    <property type="protein sequence ID" value="SDS82827.1"/>
    <property type="molecule type" value="Genomic_DNA"/>
</dbReference>
<accession>A0A1H1VDG8</accession>
<proteinExistence type="predicted"/>
<organism evidence="1 2">
    <name type="scientific">Pseudomonas lini</name>
    <dbReference type="NCBI Taxonomy" id="163011"/>
    <lineage>
        <taxon>Bacteria</taxon>
        <taxon>Pseudomonadati</taxon>
        <taxon>Pseudomonadota</taxon>
        <taxon>Gammaproteobacteria</taxon>
        <taxon>Pseudomonadales</taxon>
        <taxon>Pseudomonadaceae</taxon>
        <taxon>Pseudomonas</taxon>
    </lineage>
</organism>
<evidence type="ECO:0000313" key="2">
    <source>
        <dbReference type="Proteomes" id="UP000182814"/>
    </source>
</evidence>
<dbReference type="InterPro" id="IPR013783">
    <property type="entry name" value="Ig-like_fold"/>
</dbReference>
<sequence>MSQKYDEGVEPTNAVISSPQDYATIPIVALSVSGTTSLGDSMPILVSLYSGTTFVGGTTAAINGSTWGVTLNGPYAPGAYRLEVYQALATSITLNLQVPAPVIDSPSGEILTPQFTVEGRGAVNSSTIIVYNAADNRPLREDVWQSGERWMATVTLPSETQPLTFYARQQIGSYFSVNSNQKTVTLLRVAPVIDSPKPGEVVAVGSQLSLKGRGTPDKTINVMTPGGGILHATATVKANRTWDAEFNLANYPNGGTVEITAGHLNMNDWSPPQSFILLGKPTITTPGNGAVTDPRGPISGGGGTSGAMVEVFKDLDHSFKVGQGTVGPNGQWNITTFTRDMPPGPFSIVARQTLQSVPSSISDPRAVKVRPPALTAPTVTFPTETTVKFSGTGHTGATVEITVVSGPGGTAPPAVQVTGGQWETTATNWPFGNYQLTAMQKVSDNAGGWITSQPFSFAVARGMPDVSDVRYTTDYQPTFSGKGFTSATVRFFDEGGATHPAPDAIVAGGQWSSRASAVWGPTFERPVHIKQFVGDQWSPNYVTVKVTIPPLAPGLDAPVENGLSPQLSGTCWPGAVVNVKYSDSATVHRPSGNNGTWTFRRDTPFATEITHTVTVTQVSAEQTSQESSKTFVVYAPIPKPVIRYPTANSEVGRDVTVWGQDGMAGATMQLRDAQFGRDLGSPETLTSNGEWPIDLRTLDFRRYTIDAKQVRNGRESERSVPCVFDVVLLPPAIEVPQQGGKLPRTSKLSGTAMPGGRVEVLLEGVNEPLLRDIPVDADGRWEGQVTLPVGTKTLRARQTFETQSSKDSLPLTYSVVPAAPFIETPATGEHIGRRVVVSGFGVPGDTVAVKLAGAGRMVQGRSPVLEDRTWSVTVDIDLPGGRYGVVAVASYGEFDSEDSPERPVLLGTFMPAFDLPAAGHWPGHPVSFKGQGRPGSGQVVSWYNPEQMWTPVVPVNVGGWQGGASQTLPQGGNWCRFKQSITDNADGATISDWVESKRFEVLPGTSTEP</sequence>
<dbReference type="RefSeq" id="WP_231983814.1">
    <property type="nucleotide sequence ID" value="NZ_JYLB01000004.1"/>
</dbReference>
<dbReference type="AlphaFoldDB" id="A0A1H1VDG8"/>